<evidence type="ECO:0008006" key="3">
    <source>
        <dbReference type="Google" id="ProtNLM"/>
    </source>
</evidence>
<dbReference type="EMBL" id="CP102453">
    <property type="protein sequence ID" value="UUX35049.1"/>
    <property type="molecule type" value="Genomic_DNA"/>
</dbReference>
<dbReference type="RefSeq" id="WP_313794542.1">
    <property type="nucleotide sequence ID" value="NZ_CP102453.1"/>
</dbReference>
<dbReference type="SUPFAM" id="SSF54427">
    <property type="entry name" value="NTF2-like"/>
    <property type="match status" value="1"/>
</dbReference>
<keyword evidence="2" id="KW-1185">Reference proteome</keyword>
<gene>
    <name evidence="1" type="ORF">NRE15_05250</name>
</gene>
<dbReference type="InterPro" id="IPR032710">
    <property type="entry name" value="NTF2-like_dom_sf"/>
</dbReference>
<organism evidence="1 2">
    <name type="scientific">Fundicoccus culcitae</name>
    <dbReference type="NCBI Taxonomy" id="2969821"/>
    <lineage>
        <taxon>Bacteria</taxon>
        <taxon>Bacillati</taxon>
        <taxon>Bacillota</taxon>
        <taxon>Bacilli</taxon>
        <taxon>Lactobacillales</taxon>
        <taxon>Aerococcaceae</taxon>
        <taxon>Fundicoccus</taxon>
    </lineage>
</organism>
<evidence type="ECO:0000313" key="2">
    <source>
        <dbReference type="Proteomes" id="UP001315967"/>
    </source>
</evidence>
<protein>
    <recommendedName>
        <fullName evidence="3">DUF4878 domain-containing protein</fullName>
    </recommendedName>
</protein>
<sequence length="155" mass="17900">MKKIFLIILLILLLMLPNLYNIFLVPTTEINGYEVKGNLSNESAIAEVVAVIENNIQATNEENIDLYVSTLVPSARVETQREMQQVFDEFDIRIVLESIEVLEQTNDMVKLRVQQRATSDDETYRDHVATVGITLIYENEEWLIVESMMENTEFI</sequence>
<evidence type="ECO:0000313" key="1">
    <source>
        <dbReference type="EMBL" id="UUX35049.1"/>
    </source>
</evidence>
<accession>A0ABY5P8H1</accession>
<reference evidence="1 2" key="1">
    <citation type="submission" date="2022-08" db="EMBL/GenBank/DDBJ databases">
        <title>Aerococcaceae sp. nov isolated from spoiled eye mask.</title>
        <authorList>
            <person name="Zhou G."/>
            <person name="Xie X.-B."/>
            <person name="Shi Q.-S."/>
            <person name="Wang Y.-S."/>
            <person name="Wen X."/>
            <person name="Peng H."/>
            <person name="Yang X.-J."/>
            <person name="Tao H.-B."/>
            <person name="Huang X.-M."/>
        </authorList>
    </citation>
    <scope>NUCLEOTIDE SEQUENCE [LARGE SCALE GENOMIC DNA]</scope>
    <source>
        <strain evidence="2">DM20194951</strain>
    </source>
</reference>
<dbReference type="Proteomes" id="UP001315967">
    <property type="component" value="Chromosome"/>
</dbReference>
<name>A0ABY5P8H1_9LACT</name>
<proteinExistence type="predicted"/>